<dbReference type="InterPro" id="IPR001845">
    <property type="entry name" value="HTH_ArsR_DNA-bd_dom"/>
</dbReference>
<dbReference type="EMBL" id="FNKK01000002">
    <property type="protein sequence ID" value="SDQ97773.1"/>
    <property type="molecule type" value="Genomic_DNA"/>
</dbReference>
<dbReference type="PANTHER" id="PTHR33154:SF33">
    <property type="entry name" value="TRANSCRIPTIONAL REPRESSOR SDPR"/>
    <property type="match status" value="1"/>
</dbReference>
<dbReference type="Pfam" id="PF12840">
    <property type="entry name" value="HTH_20"/>
    <property type="match status" value="1"/>
</dbReference>
<dbReference type="Gene3D" id="1.10.10.10">
    <property type="entry name" value="Winged helix-like DNA-binding domain superfamily/Winged helix DNA-binding domain"/>
    <property type="match status" value="1"/>
</dbReference>
<gene>
    <name evidence="6" type="ORF">SAMN04489764_2872</name>
</gene>
<sequence length="219" mass="24774">MFERGCRYGLHMAEDRWPTLSDPKAMRALAHPARLGILTRLQNEGAATATEMAEIVGITPSAASYHLRMLAKYGFVEDAPPRGDARERLWRARDRGVRVYTEPEDEPEVRAAKEALISTVRADAAQEVSRALDARDREPAEWREATLFHRATLLVDAEEMRLLGRRIEELLRPYLATERDRRTASAGARIAEAQINLFPRAERRRPGIPTEDHGRAAPE</sequence>
<dbReference type="Proteomes" id="UP000217103">
    <property type="component" value="Unassembled WGS sequence"/>
</dbReference>
<evidence type="ECO:0000256" key="2">
    <source>
        <dbReference type="ARBA" id="ARBA00023125"/>
    </source>
</evidence>
<keyword evidence="7" id="KW-1185">Reference proteome</keyword>
<dbReference type="GO" id="GO:0003700">
    <property type="term" value="F:DNA-binding transcription factor activity"/>
    <property type="evidence" value="ECO:0007669"/>
    <property type="project" value="InterPro"/>
</dbReference>
<reference evidence="6 7" key="1">
    <citation type="submission" date="2016-10" db="EMBL/GenBank/DDBJ databases">
        <authorList>
            <person name="de Groot N.N."/>
        </authorList>
    </citation>
    <scope>NUCLEOTIDE SEQUENCE [LARGE SCALE GENOMIC DNA]</scope>
    <source>
        <strain evidence="6 7">DSM 43794</strain>
    </source>
</reference>
<organism evidence="6 7">
    <name type="scientific">Thermostaphylospora chromogena</name>
    <dbReference type="NCBI Taxonomy" id="35622"/>
    <lineage>
        <taxon>Bacteria</taxon>
        <taxon>Bacillati</taxon>
        <taxon>Actinomycetota</taxon>
        <taxon>Actinomycetes</taxon>
        <taxon>Streptosporangiales</taxon>
        <taxon>Thermomonosporaceae</taxon>
        <taxon>Thermostaphylospora</taxon>
    </lineage>
</organism>
<dbReference type="SMART" id="SM00418">
    <property type="entry name" value="HTH_ARSR"/>
    <property type="match status" value="1"/>
</dbReference>
<protein>
    <submittedName>
        <fullName evidence="6">Helix-turn-helix domain-containing protein</fullName>
    </submittedName>
</protein>
<dbReference type="InterPro" id="IPR051081">
    <property type="entry name" value="HTH_MetalResp_TranReg"/>
</dbReference>
<keyword evidence="1" id="KW-0805">Transcription regulation</keyword>
<dbReference type="OrthoDB" id="7945987at2"/>
<dbReference type="AlphaFoldDB" id="A0A1H1F9N3"/>
<evidence type="ECO:0000313" key="7">
    <source>
        <dbReference type="Proteomes" id="UP000217103"/>
    </source>
</evidence>
<dbReference type="CDD" id="cd00090">
    <property type="entry name" value="HTH_ARSR"/>
    <property type="match status" value="1"/>
</dbReference>
<dbReference type="GO" id="GO:0003677">
    <property type="term" value="F:DNA binding"/>
    <property type="evidence" value="ECO:0007669"/>
    <property type="project" value="UniProtKB-KW"/>
</dbReference>
<accession>A0A1H1F9N3</accession>
<feature type="domain" description="HTH arsR-type" evidence="5">
    <location>
        <begin position="24"/>
        <end position="118"/>
    </location>
</feature>
<evidence type="ECO:0000256" key="3">
    <source>
        <dbReference type="ARBA" id="ARBA00023163"/>
    </source>
</evidence>
<dbReference type="PANTHER" id="PTHR33154">
    <property type="entry name" value="TRANSCRIPTIONAL REGULATOR, ARSR FAMILY"/>
    <property type="match status" value="1"/>
</dbReference>
<name>A0A1H1F9N3_9ACTN</name>
<dbReference type="InterPro" id="IPR011991">
    <property type="entry name" value="ArsR-like_HTH"/>
</dbReference>
<dbReference type="SUPFAM" id="SSF46785">
    <property type="entry name" value="Winged helix' DNA-binding domain"/>
    <property type="match status" value="1"/>
</dbReference>
<evidence type="ECO:0000313" key="6">
    <source>
        <dbReference type="EMBL" id="SDQ97773.1"/>
    </source>
</evidence>
<keyword evidence="3" id="KW-0804">Transcription</keyword>
<feature type="region of interest" description="Disordered" evidence="4">
    <location>
        <begin position="200"/>
        <end position="219"/>
    </location>
</feature>
<evidence type="ECO:0000256" key="1">
    <source>
        <dbReference type="ARBA" id="ARBA00023015"/>
    </source>
</evidence>
<proteinExistence type="predicted"/>
<evidence type="ECO:0000256" key="4">
    <source>
        <dbReference type="SAM" id="MobiDB-lite"/>
    </source>
</evidence>
<keyword evidence="2" id="KW-0238">DNA-binding</keyword>
<dbReference type="STRING" id="35622.SAMN04489764_2872"/>
<dbReference type="InterPro" id="IPR036388">
    <property type="entry name" value="WH-like_DNA-bd_sf"/>
</dbReference>
<evidence type="ECO:0000259" key="5">
    <source>
        <dbReference type="SMART" id="SM00418"/>
    </source>
</evidence>
<dbReference type="InterPro" id="IPR036390">
    <property type="entry name" value="WH_DNA-bd_sf"/>
</dbReference>